<gene>
    <name evidence="3" type="ORF">K432DRAFT_440363</name>
</gene>
<dbReference type="OrthoDB" id="2161780at2759"/>
<evidence type="ECO:0000313" key="4">
    <source>
        <dbReference type="Proteomes" id="UP000250266"/>
    </source>
</evidence>
<organism evidence="3 4">
    <name type="scientific">Lepidopterella palustris CBS 459.81</name>
    <dbReference type="NCBI Taxonomy" id="1314670"/>
    <lineage>
        <taxon>Eukaryota</taxon>
        <taxon>Fungi</taxon>
        <taxon>Dikarya</taxon>
        <taxon>Ascomycota</taxon>
        <taxon>Pezizomycotina</taxon>
        <taxon>Dothideomycetes</taxon>
        <taxon>Pleosporomycetidae</taxon>
        <taxon>Mytilinidiales</taxon>
        <taxon>Argynnaceae</taxon>
        <taxon>Lepidopterella</taxon>
    </lineage>
</organism>
<sequence>MPTSCTINGNKHPLARSTLFRTSWPFHFKNFERFVILTKGARVGDPEVTGYICNWAETNYYGIRAIQQELRHRIPDQRPLLVAGVIEVDVVEAAARLFGLELLRVGDGWKDTRDLLVQRSGGRRPIIIAATLGNSRGQTDDFSVIRRLSQELPIFLHVDASRTFDYMTTLSHAERQRLGVPKLVLTHPFDDSGPEKYSETIIAAATIVAGGTNCVNPPPTAILKPRSLGTPSEVKVEYVRGTDSTLAGSRDAIGPLWMCLQELRFGASGLRGIYLRCANNRRTMGNLLASRGVKVEAPPFSLDLIIHNVSLSTSSLKQWGLVSLSEGSYLLTVQPSITVSDVQGLLHDLTGHSIHHPCPRWLWPVNPSDSAKTRESIQIVKTVVDHFRAVGPRSGGYPLNQAPYSALGPIIGHFLPLTIPDEWTQTQATEILKARKTSFGLSVEEHASFPACFTTGSTMGNRVGIHNALVQYPNAFIYYSSATHYSVKKIVRDSDALTGIWSQGRRSRFTEIPADYLGRIIPTKLVEKVLDDKAHCASQGRDYHVVLLCNIGTTFTGGRDDIPTVRRALVAIGVQVSYIHVDGALDLGFAPDSVMLGPPDGPWERNGLPVVQGITLSHHKAYGIMVSGEVICHRPFCPGEQHNTNLIPTATAVDPRIVFETWLFQQLYTPSDLLRTRSYCVSNARRLRAALANAGVATRFNDDDTCFITLLERAALPPWLVEHFHLAPEGDWVHHVAMPHITPGAVDEFVGCVAGVEAQFATLFTALRTTLARLFGRNVRLQRLCAAAEGEEVRLRRVAVLARGVGLDVGDDAGAAGVPNDEFKRRYVYSGMSFAVFSGGNQHDEEDKEVLAVFLVGANADRVVNPARVITRHWEVGTLEKIKEYAFRYLAQEDGFRRGRNKSFGLACLRILVFMMEGPGKLD</sequence>
<dbReference type="PANTHER" id="PTHR46101">
    <property type="match status" value="1"/>
</dbReference>
<dbReference type="AlphaFoldDB" id="A0A8E2EHC9"/>
<keyword evidence="4" id="KW-1185">Reference proteome</keyword>
<proteinExistence type="inferred from homology"/>
<keyword evidence="2" id="KW-0210">Decarboxylase</keyword>
<comment type="similarity">
    <text evidence="1">Belongs to the group II decarboxylase family.</text>
</comment>
<accession>A0A8E2EHC9</accession>
<evidence type="ECO:0008006" key="5">
    <source>
        <dbReference type="Google" id="ProtNLM"/>
    </source>
</evidence>
<dbReference type="Proteomes" id="UP000250266">
    <property type="component" value="Unassembled WGS sequence"/>
</dbReference>
<evidence type="ECO:0000256" key="2">
    <source>
        <dbReference type="ARBA" id="ARBA00022793"/>
    </source>
</evidence>
<dbReference type="SUPFAM" id="SSF53383">
    <property type="entry name" value="PLP-dependent transferases"/>
    <property type="match status" value="2"/>
</dbReference>
<reference evidence="3 4" key="1">
    <citation type="journal article" date="2016" name="Nat. Commun.">
        <title>Ectomycorrhizal ecology is imprinted in the genome of the dominant symbiotic fungus Cenococcum geophilum.</title>
        <authorList>
            <consortium name="DOE Joint Genome Institute"/>
            <person name="Peter M."/>
            <person name="Kohler A."/>
            <person name="Ohm R.A."/>
            <person name="Kuo A."/>
            <person name="Krutzmann J."/>
            <person name="Morin E."/>
            <person name="Arend M."/>
            <person name="Barry K.W."/>
            <person name="Binder M."/>
            <person name="Choi C."/>
            <person name="Clum A."/>
            <person name="Copeland A."/>
            <person name="Grisel N."/>
            <person name="Haridas S."/>
            <person name="Kipfer T."/>
            <person name="LaButti K."/>
            <person name="Lindquist E."/>
            <person name="Lipzen A."/>
            <person name="Maire R."/>
            <person name="Meier B."/>
            <person name="Mihaltcheva S."/>
            <person name="Molinier V."/>
            <person name="Murat C."/>
            <person name="Poggeler S."/>
            <person name="Quandt C.A."/>
            <person name="Sperisen C."/>
            <person name="Tritt A."/>
            <person name="Tisserant E."/>
            <person name="Crous P.W."/>
            <person name="Henrissat B."/>
            <person name="Nehls U."/>
            <person name="Egli S."/>
            <person name="Spatafora J.W."/>
            <person name="Grigoriev I.V."/>
            <person name="Martin F.M."/>
        </authorList>
    </citation>
    <scope>NUCLEOTIDE SEQUENCE [LARGE SCALE GENOMIC DNA]</scope>
    <source>
        <strain evidence="3 4">CBS 459.81</strain>
    </source>
</reference>
<dbReference type="InterPro" id="IPR051151">
    <property type="entry name" value="Group_II_Decarboxylase"/>
</dbReference>
<evidence type="ECO:0000313" key="3">
    <source>
        <dbReference type="EMBL" id="OCK84025.1"/>
    </source>
</evidence>
<keyword evidence="2" id="KW-0456">Lyase</keyword>
<name>A0A8E2EHC9_9PEZI</name>
<evidence type="ECO:0000256" key="1">
    <source>
        <dbReference type="ARBA" id="ARBA00009533"/>
    </source>
</evidence>
<protein>
    <recommendedName>
        <fullName evidence="5">PLP-dependent transferase</fullName>
    </recommendedName>
</protein>
<dbReference type="GO" id="GO:0016831">
    <property type="term" value="F:carboxy-lyase activity"/>
    <property type="evidence" value="ECO:0007669"/>
    <property type="project" value="UniProtKB-KW"/>
</dbReference>
<dbReference type="InterPro" id="IPR015421">
    <property type="entry name" value="PyrdxlP-dep_Trfase_major"/>
</dbReference>
<dbReference type="InterPro" id="IPR015424">
    <property type="entry name" value="PyrdxlP-dep_Trfase"/>
</dbReference>
<dbReference type="PANTHER" id="PTHR46101:SF2">
    <property type="entry name" value="SERINE DECARBOXYLASE"/>
    <property type="match status" value="1"/>
</dbReference>
<dbReference type="EMBL" id="KV744846">
    <property type="protein sequence ID" value="OCK84025.1"/>
    <property type="molecule type" value="Genomic_DNA"/>
</dbReference>
<dbReference type="Gene3D" id="3.40.640.10">
    <property type="entry name" value="Type I PLP-dependent aspartate aminotransferase-like (Major domain)"/>
    <property type="match status" value="2"/>
</dbReference>